<reference evidence="1 2" key="1">
    <citation type="submission" date="2019-03" db="EMBL/GenBank/DDBJ databases">
        <title>First draft genome of Liparis tanakae, snailfish: a comprehensive survey of snailfish specific genes.</title>
        <authorList>
            <person name="Kim W."/>
            <person name="Song I."/>
            <person name="Jeong J.-H."/>
            <person name="Kim D."/>
            <person name="Kim S."/>
            <person name="Ryu S."/>
            <person name="Song J.Y."/>
            <person name="Lee S.K."/>
        </authorList>
    </citation>
    <scope>NUCLEOTIDE SEQUENCE [LARGE SCALE GENOMIC DNA]</scope>
    <source>
        <tissue evidence="1">Muscle</tissue>
    </source>
</reference>
<organism evidence="1 2">
    <name type="scientific">Liparis tanakae</name>
    <name type="common">Tanaka's snailfish</name>
    <dbReference type="NCBI Taxonomy" id="230148"/>
    <lineage>
        <taxon>Eukaryota</taxon>
        <taxon>Metazoa</taxon>
        <taxon>Chordata</taxon>
        <taxon>Craniata</taxon>
        <taxon>Vertebrata</taxon>
        <taxon>Euteleostomi</taxon>
        <taxon>Actinopterygii</taxon>
        <taxon>Neopterygii</taxon>
        <taxon>Teleostei</taxon>
        <taxon>Neoteleostei</taxon>
        <taxon>Acanthomorphata</taxon>
        <taxon>Eupercaria</taxon>
        <taxon>Perciformes</taxon>
        <taxon>Cottioidei</taxon>
        <taxon>Cottales</taxon>
        <taxon>Liparidae</taxon>
        <taxon>Liparis</taxon>
    </lineage>
</organism>
<sequence>MSLPTNCWPAAPQSQDRHLKVRNGNICGSPRAVNRPIDIVQKQRRRCDVIAERIKESLDVKPLIKKTSKEDLL</sequence>
<dbReference type="EMBL" id="SRLO01002476">
    <property type="protein sequence ID" value="TNN32834.1"/>
    <property type="molecule type" value="Genomic_DNA"/>
</dbReference>
<protein>
    <submittedName>
        <fullName evidence="1">Uncharacterized protein</fullName>
    </submittedName>
</protein>
<evidence type="ECO:0000313" key="1">
    <source>
        <dbReference type="EMBL" id="TNN32834.1"/>
    </source>
</evidence>
<comment type="caution">
    <text evidence="1">The sequence shown here is derived from an EMBL/GenBank/DDBJ whole genome shotgun (WGS) entry which is preliminary data.</text>
</comment>
<proteinExistence type="predicted"/>
<keyword evidence="2" id="KW-1185">Reference proteome</keyword>
<dbReference type="AlphaFoldDB" id="A0A4Z2EWV0"/>
<dbReference type="OrthoDB" id="10575229at2759"/>
<evidence type="ECO:0000313" key="2">
    <source>
        <dbReference type="Proteomes" id="UP000314294"/>
    </source>
</evidence>
<gene>
    <name evidence="1" type="ORF">EYF80_057004</name>
</gene>
<dbReference type="Proteomes" id="UP000314294">
    <property type="component" value="Unassembled WGS sequence"/>
</dbReference>
<accession>A0A4Z2EWV0</accession>
<name>A0A4Z2EWV0_9TELE</name>